<keyword evidence="1" id="KW-0472">Membrane</keyword>
<dbReference type="NCBIfam" id="TIGR02206">
    <property type="entry name" value="intg_mem_TP0381"/>
    <property type="match status" value="1"/>
</dbReference>
<keyword evidence="3" id="KW-1185">Reference proteome</keyword>
<feature type="transmembrane region" description="Helical" evidence="1">
    <location>
        <begin position="62"/>
        <end position="82"/>
    </location>
</feature>
<evidence type="ECO:0000313" key="3">
    <source>
        <dbReference type="Proteomes" id="UP001156102"/>
    </source>
</evidence>
<dbReference type="EMBL" id="JANCLT010000014">
    <property type="protein sequence ID" value="MCP8970796.1"/>
    <property type="molecule type" value="Genomic_DNA"/>
</dbReference>
<evidence type="ECO:0000313" key="2">
    <source>
        <dbReference type="EMBL" id="MCP8970796.1"/>
    </source>
</evidence>
<keyword evidence="1" id="KW-1133">Transmembrane helix</keyword>
<dbReference type="InterPro" id="IPR011737">
    <property type="entry name" value="CHP02206_TP0381"/>
</dbReference>
<dbReference type="AlphaFoldDB" id="A0AA42BRX5"/>
<dbReference type="Proteomes" id="UP001156102">
    <property type="component" value="Unassembled WGS sequence"/>
</dbReference>
<name>A0AA42BRX5_9BACI</name>
<accession>A0AA42BRX5</accession>
<sequence>MSHWAAIAAGVIGSWLIFHYRRQWRSMTLYRWEQVCGFLLLAAEGGYHAWLVSNGFWSVDHALPLELCSLSILLSAVLLLTGNRFLYDLVFFIGIAGALQAVLTPVLSFGFPHFRYLHFFFVHLMIIWTSLYFTWVKGYRPTLRALWRTMLVLNMLLPVVWLVNWMTDGNYMFLMRKPSSQSLLDWLGPHPWYMLSLEFVAAGMFFVLWLLFREKQPKGDAS</sequence>
<feature type="transmembrane region" description="Helical" evidence="1">
    <location>
        <begin position="116"/>
        <end position="133"/>
    </location>
</feature>
<proteinExistence type="predicted"/>
<gene>
    <name evidence="2" type="ORF">NK662_19955</name>
</gene>
<protein>
    <submittedName>
        <fullName evidence="2">TIGR02206 family membrane protein</fullName>
    </submittedName>
</protein>
<feature type="transmembrane region" description="Helical" evidence="1">
    <location>
        <begin position="192"/>
        <end position="212"/>
    </location>
</feature>
<feature type="transmembrane region" description="Helical" evidence="1">
    <location>
        <begin position="29"/>
        <end position="50"/>
    </location>
</feature>
<keyword evidence="1" id="KW-0812">Transmembrane</keyword>
<evidence type="ECO:0000256" key="1">
    <source>
        <dbReference type="SAM" id="Phobius"/>
    </source>
</evidence>
<feature type="transmembrane region" description="Helical" evidence="1">
    <location>
        <begin position="145"/>
        <end position="166"/>
    </location>
</feature>
<organism evidence="2 3">
    <name type="scientific">Ectobacillus ponti</name>
    <dbReference type="NCBI Taxonomy" id="2961894"/>
    <lineage>
        <taxon>Bacteria</taxon>
        <taxon>Bacillati</taxon>
        <taxon>Bacillota</taxon>
        <taxon>Bacilli</taxon>
        <taxon>Bacillales</taxon>
        <taxon>Bacillaceae</taxon>
        <taxon>Ectobacillus</taxon>
    </lineage>
</organism>
<dbReference type="Pfam" id="PF14808">
    <property type="entry name" value="TMEM164"/>
    <property type="match status" value="1"/>
</dbReference>
<comment type="caution">
    <text evidence="2">The sequence shown here is derived from an EMBL/GenBank/DDBJ whole genome shotgun (WGS) entry which is preliminary data.</text>
</comment>
<reference evidence="2" key="1">
    <citation type="submission" date="2022-07" db="EMBL/GenBank/DDBJ databases">
        <authorList>
            <person name="Li W.-J."/>
            <person name="Deng Q.-Q."/>
        </authorList>
    </citation>
    <scope>NUCLEOTIDE SEQUENCE</scope>
    <source>
        <strain evidence="2">SYSU M60031</strain>
    </source>
</reference>
<feature type="transmembrane region" description="Helical" evidence="1">
    <location>
        <begin position="89"/>
        <end position="110"/>
    </location>
</feature>